<dbReference type="SUPFAM" id="SSF54211">
    <property type="entry name" value="Ribosomal protein S5 domain 2-like"/>
    <property type="match status" value="1"/>
</dbReference>
<proteinExistence type="predicted"/>
<dbReference type="InterPro" id="IPR004422">
    <property type="entry name" value="RFAP_synthase"/>
</dbReference>
<name>A0A0A8K2R0_9HYPH</name>
<dbReference type="PANTHER" id="PTHR20861">
    <property type="entry name" value="HOMOSERINE/4-DIPHOSPHOCYTIDYL-2-C-METHYL-D-ERYTHRITOL KINASE"/>
    <property type="match status" value="1"/>
</dbReference>
<dbReference type="STRING" id="1384459.GL4_1789"/>
<dbReference type="PIRSF" id="PIRSF004884">
    <property type="entry name" value="Sugar_kin_arch"/>
    <property type="match status" value="1"/>
</dbReference>
<feature type="domain" description="GHMP kinase N-terminal" evidence="4">
    <location>
        <begin position="84"/>
        <end position="153"/>
    </location>
</feature>
<protein>
    <submittedName>
        <fullName evidence="6">Beta-ribofuranosylaminobenzene 5'-phosphate synthase</fullName>
    </submittedName>
</protein>
<dbReference type="AlphaFoldDB" id="A0A0A8K2R0"/>
<evidence type="ECO:0000256" key="3">
    <source>
        <dbReference type="SAM" id="MobiDB-lite"/>
    </source>
</evidence>
<dbReference type="InterPro" id="IPR020568">
    <property type="entry name" value="Ribosomal_Su5_D2-typ_SF"/>
</dbReference>
<gene>
    <name evidence="6" type="ORF">GL4_1789</name>
</gene>
<evidence type="ECO:0000256" key="1">
    <source>
        <dbReference type="ARBA" id="ARBA00022679"/>
    </source>
</evidence>
<keyword evidence="1" id="KW-0808">Transferase</keyword>
<dbReference type="Pfam" id="PF00288">
    <property type="entry name" value="GHMP_kinases_N"/>
    <property type="match status" value="1"/>
</dbReference>
<keyword evidence="2" id="KW-0418">Kinase</keyword>
<evidence type="ECO:0000313" key="7">
    <source>
        <dbReference type="Proteomes" id="UP000031643"/>
    </source>
</evidence>
<dbReference type="InterPro" id="IPR006204">
    <property type="entry name" value="GHMP_kinase_N_dom"/>
</dbReference>
<organism evidence="6 7">
    <name type="scientific">Methyloceanibacter caenitepidi</name>
    <dbReference type="NCBI Taxonomy" id="1384459"/>
    <lineage>
        <taxon>Bacteria</taxon>
        <taxon>Pseudomonadati</taxon>
        <taxon>Pseudomonadota</taxon>
        <taxon>Alphaproteobacteria</taxon>
        <taxon>Hyphomicrobiales</taxon>
        <taxon>Hyphomicrobiaceae</taxon>
        <taxon>Methyloceanibacter</taxon>
    </lineage>
</organism>
<evidence type="ECO:0000259" key="5">
    <source>
        <dbReference type="Pfam" id="PF08544"/>
    </source>
</evidence>
<dbReference type="NCBIfam" id="TIGR00144">
    <property type="entry name" value="beta_RFAP_syn"/>
    <property type="match status" value="1"/>
</dbReference>
<dbReference type="Gene3D" id="3.30.230.10">
    <property type="match status" value="1"/>
</dbReference>
<dbReference type="GO" id="GO:0005524">
    <property type="term" value="F:ATP binding"/>
    <property type="evidence" value="ECO:0007669"/>
    <property type="project" value="InterPro"/>
</dbReference>
<sequence>METTLAELSQSQDETRDENPEPAVSVATTARLHFGFFDPSGRTARPFGSFGLSLDQPWTRLTLHRASETSVTGPEAERAARYLATVAEACGIDRTYRLDVAESIPSHAGLGSGTQLALAVGAAFGALEGLRLSAPEIAGILGRGARSGIGIATFEAGGAVLDSGPYDGALPQLVARVPFPEQWRTLLIFDPQSKGLDGADEVAAFETAPAYSEDARAALERRVLERALPALQNESFDVFCEEVGYLQARMGDYFAPSQGGIFTSPRVGAVLEALRADGVTGLGQSSWGPTGFAFAVSETEAERLLAIAAEVAGVHDGGSALELVIAKGRNEGAEITVSHLTSSNNLGATGV</sequence>
<dbReference type="HOGENOM" id="CLU_061764_0_0_5"/>
<reference evidence="6 7" key="1">
    <citation type="submission" date="2014-09" db="EMBL/GenBank/DDBJ databases">
        <title>Genome sequencing of Methyloceanibacter caenitepidi Gela4.</title>
        <authorList>
            <person name="Takeuchi M."/>
            <person name="Susumu S."/>
            <person name="Kamagata Y."/>
            <person name="Oshima K."/>
            <person name="Hattori M."/>
            <person name="Iwasaki W."/>
        </authorList>
    </citation>
    <scope>NUCLEOTIDE SEQUENCE [LARGE SCALE GENOMIC DNA]</scope>
    <source>
        <strain evidence="6 7">Gela4</strain>
    </source>
</reference>
<dbReference type="KEGG" id="mcg:GL4_1789"/>
<dbReference type="EMBL" id="AP014648">
    <property type="protein sequence ID" value="BAQ17243.1"/>
    <property type="molecule type" value="Genomic_DNA"/>
</dbReference>
<evidence type="ECO:0000313" key="6">
    <source>
        <dbReference type="EMBL" id="BAQ17243.1"/>
    </source>
</evidence>
<evidence type="ECO:0000256" key="2">
    <source>
        <dbReference type="ARBA" id="ARBA00022777"/>
    </source>
</evidence>
<feature type="domain" description="GHMP kinase C-terminal" evidence="5">
    <location>
        <begin position="228"/>
        <end position="308"/>
    </location>
</feature>
<feature type="region of interest" description="Disordered" evidence="3">
    <location>
        <begin position="1"/>
        <end position="23"/>
    </location>
</feature>
<dbReference type="InterPro" id="IPR014721">
    <property type="entry name" value="Ribsml_uS5_D2-typ_fold_subgr"/>
</dbReference>
<dbReference type="Proteomes" id="UP000031643">
    <property type="component" value="Chromosome"/>
</dbReference>
<dbReference type="PANTHER" id="PTHR20861:SF6">
    <property type="entry name" value="BETA-RIBOFURANOSYLPHENOL 5'-PHOSPHATE SYNTHASE"/>
    <property type="match status" value="1"/>
</dbReference>
<dbReference type="OrthoDB" id="1492801at2"/>
<dbReference type="Pfam" id="PF08544">
    <property type="entry name" value="GHMP_kinases_C"/>
    <property type="match status" value="1"/>
</dbReference>
<accession>A0A0A8K2R0</accession>
<dbReference type="InterPro" id="IPR013750">
    <property type="entry name" value="GHMP_kinase_C_dom"/>
</dbReference>
<keyword evidence="7" id="KW-1185">Reference proteome</keyword>
<evidence type="ECO:0000259" key="4">
    <source>
        <dbReference type="Pfam" id="PF00288"/>
    </source>
</evidence>
<feature type="compositionally biased region" description="Polar residues" evidence="3">
    <location>
        <begin position="1"/>
        <end position="12"/>
    </location>
</feature>
<dbReference type="GO" id="GO:0016301">
    <property type="term" value="F:kinase activity"/>
    <property type="evidence" value="ECO:0007669"/>
    <property type="project" value="UniProtKB-KW"/>
</dbReference>
<dbReference type="RefSeq" id="WP_045366708.1">
    <property type="nucleotide sequence ID" value="NZ_AP014648.1"/>
</dbReference>